<evidence type="ECO:0000313" key="2">
    <source>
        <dbReference type="Proteomes" id="UP000709336"/>
    </source>
</evidence>
<reference evidence="1 2" key="1">
    <citation type="submission" date="2020-03" db="EMBL/GenBank/DDBJ databases">
        <title>Alteromonas ponticola sp. nov., isolated from seawater.</title>
        <authorList>
            <person name="Yoon J.-H."/>
            <person name="Kim Y.-O."/>
        </authorList>
    </citation>
    <scope>NUCLEOTIDE SEQUENCE [LARGE SCALE GENOMIC DNA]</scope>
    <source>
        <strain evidence="1 2">MYP5</strain>
    </source>
</reference>
<organism evidence="1 2">
    <name type="scientific">Alteromonas ponticola</name>
    <dbReference type="NCBI Taxonomy" id="2720613"/>
    <lineage>
        <taxon>Bacteria</taxon>
        <taxon>Pseudomonadati</taxon>
        <taxon>Pseudomonadota</taxon>
        <taxon>Gammaproteobacteria</taxon>
        <taxon>Alteromonadales</taxon>
        <taxon>Alteromonadaceae</taxon>
        <taxon>Alteromonas/Salinimonas group</taxon>
        <taxon>Alteromonas</taxon>
    </lineage>
</organism>
<gene>
    <name evidence="1" type="ORF">HCJ96_02180</name>
</gene>
<evidence type="ECO:0008006" key="3">
    <source>
        <dbReference type="Google" id="ProtNLM"/>
    </source>
</evidence>
<dbReference type="InterPro" id="IPR036736">
    <property type="entry name" value="ACP-like_sf"/>
</dbReference>
<dbReference type="EMBL" id="JAATNW010000001">
    <property type="protein sequence ID" value="NMH58827.1"/>
    <property type="molecule type" value="Genomic_DNA"/>
</dbReference>
<proteinExistence type="predicted"/>
<keyword evidence="2" id="KW-1185">Reference proteome</keyword>
<dbReference type="Gene3D" id="1.10.1200.10">
    <property type="entry name" value="ACP-like"/>
    <property type="match status" value="1"/>
</dbReference>
<sequence length="83" mass="9470">MDKQALVKKIETWLKKHVDSPNDDINSSTKLVSDLELDNELINKLFAHFEKELQITIPDTAGNEIVDANVGEFADYLLKITQR</sequence>
<dbReference type="Proteomes" id="UP000709336">
    <property type="component" value="Unassembled WGS sequence"/>
</dbReference>
<comment type="caution">
    <text evidence="1">The sequence shown here is derived from an EMBL/GenBank/DDBJ whole genome shotgun (WGS) entry which is preliminary data.</text>
</comment>
<accession>A0ABX1R038</accession>
<dbReference type="RefSeq" id="WP_169209374.1">
    <property type="nucleotide sequence ID" value="NZ_JAATNW010000001.1"/>
</dbReference>
<name>A0ABX1R038_9ALTE</name>
<protein>
    <recommendedName>
        <fullName evidence="3">Acyl carrier protein</fullName>
    </recommendedName>
</protein>
<evidence type="ECO:0000313" key="1">
    <source>
        <dbReference type="EMBL" id="NMH58827.1"/>
    </source>
</evidence>
<dbReference type="SUPFAM" id="SSF47336">
    <property type="entry name" value="ACP-like"/>
    <property type="match status" value="1"/>
</dbReference>